<gene>
    <name evidence="1" type="ORF">H9W90_07440</name>
</gene>
<keyword evidence="2" id="KW-1185">Reference proteome</keyword>
<reference evidence="1 2" key="1">
    <citation type="submission" date="2020-08" db="EMBL/GenBank/DDBJ databases">
        <title>Polaribacter sp. L12M9 isolated from gut of the Korean scallop.</title>
        <authorList>
            <person name="Jeong Y.S."/>
        </authorList>
    </citation>
    <scope>NUCLEOTIDE SEQUENCE [LARGE SCALE GENOMIC DNA]</scope>
    <source>
        <strain evidence="1 2">L12M9</strain>
    </source>
</reference>
<accession>A0A7G9LE85</accession>
<name>A0A7G9LE85_9FLAO</name>
<dbReference type="Proteomes" id="UP000515808">
    <property type="component" value="Chromosome"/>
</dbReference>
<dbReference type="InterPro" id="IPR025234">
    <property type="entry name" value="YjzH-like"/>
</dbReference>
<evidence type="ECO:0000313" key="1">
    <source>
        <dbReference type="EMBL" id="QNM86934.1"/>
    </source>
</evidence>
<organism evidence="1 2">
    <name type="scientific">Polaribacter pectinis</name>
    <dbReference type="NCBI Taxonomy" id="2738844"/>
    <lineage>
        <taxon>Bacteria</taxon>
        <taxon>Pseudomonadati</taxon>
        <taxon>Bacteroidota</taxon>
        <taxon>Flavobacteriia</taxon>
        <taxon>Flavobacteriales</taxon>
        <taxon>Flavobacteriaceae</taxon>
    </lineage>
</organism>
<proteinExistence type="predicted"/>
<dbReference type="Pfam" id="PF13783">
    <property type="entry name" value="DUF4177"/>
    <property type="match status" value="1"/>
</dbReference>
<dbReference type="AlphaFoldDB" id="A0A7G9LE85"/>
<protein>
    <submittedName>
        <fullName evidence="1">DUF4177 domain-containing protein</fullName>
    </submittedName>
</protein>
<evidence type="ECO:0000313" key="2">
    <source>
        <dbReference type="Proteomes" id="UP000515808"/>
    </source>
</evidence>
<dbReference type="KEGG" id="ppec:H9W90_07440"/>
<sequence>MKEYKVVSPKLGWKNRSQKYEDLLNQYAREGWVVNSIFQNTGGILLEREKNR</sequence>
<dbReference type="EMBL" id="CP060695">
    <property type="protein sequence ID" value="QNM86934.1"/>
    <property type="molecule type" value="Genomic_DNA"/>
</dbReference>
<dbReference type="RefSeq" id="WP_187483806.1">
    <property type="nucleotide sequence ID" value="NZ_CP060695.1"/>
</dbReference>